<evidence type="ECO:0000313" key="3">
    <source>
        <dbReference type="Proteomes" id="UP001642360"/>
    </source>
</evidence>
<evidence type="ECO:0000256" key="1">
    <source>
        <dbReference type="SAM" id="Phobius"/>
    </source>
</evidence>
<dbReference type="PANTHER" id="PTHR31168">
    <property type="entry name" value="OS02G0292800 PROTEIN"/>
    <property type="match status" value="1"/>
</dbReference>
<dbReference type="PANTHER" id="PTHR31168:SF30">
    <property type="entry name" value="DUF599 DOMAIN-CONTAINING PROTEIN"/>
    <property type="match status" value="1"/>
</dbReference>
<organism evidence="2 3">
    <name type="scientific">Ilex paraguariensis</name>
    <name type="common">yerba mate</name>
    <dbReference type="NCBI Taxonomy" id="185542"/>
    <lineage>
        <taxon>Eukaryota</taxon>
        <taxon>Viridiplantae</taxon>
        <taxon>Streptophyta</taxon>
        <taxon>Embryophyta</taxon>
        <taxon>Tracheophyta</taxon>
        <taxon>Spermatophyta</taxon>
        <taxon>Magnoliopsida</taxon>
        <taxon>eudicotyledons</taxon>
        <taxon>Gunneridae</taxon>
        <taxon>Pentapetalae</taxon>
        <taxon>asterids</taxon>
        <taxon>campanulids</taxon>
        <taxon>Aquifoliales</taxon>
        <taxon>Aquifoliaceae</taxon>
        <taxon>Ilex</taxon>
    </lineage>
</organism>
<keyword evidence="1" id="KW-0812">Transmembrane</keyword>
<gene>
    <name evidence="2" type="ORF">ILEXP_LOCUS53201</name>
</gene>
<feature type="transmembrane region" description="Helical" evidence="1">
    <location>
        <begin position="75"/>
        <end position="98"/>
    </location>
</feature>
<dbReference type="InterPro" id="IPR006747">
    <property type="entry name" value="DUF599"/>
</dbReference>
<feature type="transmembrane region" description="Helical" evidence="1">
    <location>
        <begin position="119"/>
        <end position="137"/>
    </location>
</feature>
<dbReference type="AlphaFoldDB" id="A0ABC8UPG8"/>
<name>A0ABC8UPG8_9AQUA</name>
<feature type="transmembrane region" description="Helical" evidence="1">
    <location>
        <begin position="179"/>
        <end position="207"/>
    </location>
</feature>
<keyword evidence="1" id="KW-1133">Transmembrane helix</keyword>
<reference evidence="2 3" key="1">
    <citation type="submission" date="2024-02" db="EMBL/GenBank/DDBJ databases">
        <authorList>
            <person name="Vignale AGUSTIN F."/>
            <person name="Sosa J E."/>
            <person name="Modenutti C."/>
        </authorList>
    </citation>
    <scope>NUCLEOTIDE SEQUENCE [LARGE SCALE GENOMIC DNA]</scope>
</reference>
<comment type="caution">
    <text evidence="2">The sequence shown here is derived from an EMBL/GenBank/DDBJ whole genome shotgun (WGS) entry which is preliminary data.</text>
</comment>
<proteinExistence type="predicted"/>
<keyword evidence="1" id="KW-0472">Membrane</keyword>
<accession>A0ABC8UPG8</accession>
<dbReference type="Proteomes" id="UP001642360">
    <property type="component" value="Unassembled WGS sequence"/>
</dbReference>
<feature type="transmembrane region" description="Helical" evidence="1">
    <location>
        <begin position="12"/>
        <end position="31"/>
    </location>
</feature>
<evidence type="ECO:0008006" key="4">
    <source>
        <dbReference type="Google" id="ProtNLM"/>
    </source>
</evidence>
<sequence>MALTWRKAYLDIVLVPVGLLIMLGYHLFLLYRVLKLPQTTVIGYENHNKRAWVERMMQVEAKDRGLALSVINSNLSAAISLSSISLVLSSLIGAWIGSSSENIFTSNIIYGDTSPSTMSIKYIALLSCFLISFASFVETTRCFVHANFLITMPNADIPATYVQKAVTRGGNFWAVGHRALYFATTLLLWLFGPIPMLISVVVMVTVLHKLDTNSSPLHQYQSLHRHNLFKKIGQEITAITRTIEHEEIPHGNGSRNQLSNLDNSLQLSWPSINQHLRSALYLQGQSMANISSRWPVEFKSSKKSDLSWRAYQSSEKSNVVSFMKLIDEPE</sequence>
<keyword evidence="3" id="KW-1185">Reference proteome</keyword>
<dbReference type="Pfam" id="PF04654">
    <property type="entry name" value="DUF599"/>
    <property type="match status" value="1"/>
</dbReference>
<protein>
    <recommendedName>
        <fullName evidence="4">DUF599 domain-containing protein</fullName>
    </recommendedName>
</protein>
<evidence type="ECO:0000313" key="2">
    <source>
        <dbReference type="EMBL" id="CAK9182966.1"/>
    </source>
</evidence>
<dbReference type="EMBL" id="CAUOFW020008502">
    <property type="protein sequence ID" value="CAK9182966.1"/>
    <property type="molecule type" value="Genomic_DNA"/>
</dbReference>